<dbReference type="InterPro" id="IPR014729">
    <property type="entry name" value="Rossmann-like_a/b/a_fold"/>
</dbReference>
<evidence type="ECO:0000256" key="4">
    <source>
        <dbReference type="ARBA" id="ARBA00012105"/>
    </source>
</evidence>
<dbReference type="GO" id="GO:0008531">
    <property type="term" value="F:riboflavin kinase activity"/>
    <property type="evidence" value="ECO:0007669"/>
    <property type="project" value="UniProtKB-EC"/>
</dbReference>
<evidence type="ECO:0000256" key="2">
    <source>
        <dbReference type="ARBA" id="ARBA00005201"/>
    </source>
</evidence>
<name>A0A8S4BXI5_9ACAR</name>
<feature type="domain" description="Riboflavin kinase" evidence="16">
    <location>
        <begin position="195"/>
        <end position="322"/>
    </location>
</feature>
<dbReference type="InterPro" id="IPR015865">
    <property type="entry name" value="Riboflavin_kinase_bac/euk"/>
</dbReference>
<evidence type="ECO:0000259" key="16">
    <source>
        <dbReference type="SMART" id="SM00904"/>
    </source>
</evidence>
<reference evidence="17" key="1">
    <citation type="submission" date="2021-06" db="EMBL/GenBank/DDBJ databases">
        <authorList>
            <person name="Nardi T."/>
            <person name="Nardi T."/>
        </authorList>
    </citation>
    <scope>NUCLEOTIDE SEQUENCE</scope>
</reference>
<evidence type="ECO:0000256" key="6">
    <source>
        <dbReference type="ARBA" id="ARBA00018483"/>
    </source>
</evidence>
<dbReference type="GO" id="GO:0009398">
    <property type="term" value="P:FMN biosynthetic process"/>
    <property type="evidence" value="ECO:0007669"/>
    <property type="project" value="TreeGrafter"/>
</dbReference>
<evidence type="ECO:0000313" key="18">
    <source>
        <dbReference type="Proteomes" id="UP000837675"/>
    </source>
</evidence>
<dbReference type="PANTHER" id="PTHR22749">
    <property type="entry name" value="RIBOFLAVIN KINASE/FMN ADENYLYLTRANSFERASE"/>
    <property type="match status" value="1"/>
</dbReference>
<evidence type="ECO:0000256" key="10">
    <source>
        <dbReference type="ARBA" id="ARBA00022695"/>
    </source>
</evidence>
<proteinExistence type="inferred from homology"/>
<dbReference type="InterPro" id="IPR023468">
    <property type="entry name" value="Riboflavin_kinase"/>
</dbReference>
<accession>A0A8S4BXI5</accession>
<dbReference type="NCBIfam" id="TIGR00083">
    <property type="entry name" value="ribF"/>
    <property type="match status" value="1"/>
</dbReference>
<evidence type="ECO:0000256" key="11">
    <source>
        <dbReference type="ARBA" id="ARBA00022741"/>
    </source>
</evidence>
<dbReference type="EC" id="2.7.7.2" evidence="5"/>
<dbReference type="EC" id="2.7.1.26" evidence="4"/>
<gene>
    <name evidence="17" type="ORF">MHYMCMPASI_00809</name>
</gene>
<dbReference type="InterPro" id="IPR015864">
    <property type="entry name" value="FAD_synthase"/>
</dbReference>
<keyword evidence="11" id="KW-0547">Nucleotide-binding</keyword>
<dbReference type="AlphaFoldDB" id="A0A8S4BXI5"/>
<dbReference type="Proteomes" id="UP000837675">
    <property type="component" value="Unassembled WGS sequence"/>
</dbReference>
<organism evidence="17 18">
    <name type="scientific">Hyalomma marginatum</name>
    <dbReference type="NCBI Taxonomy" id="34627"/>
    <lineage>
        <taxon>Eukaryota</taxon>
        <taxon>Metazoa</taxon>
        <taxon>Ecdysozoa</taxon>
        <taxon>Arthropoda</taxon>
        <taxon>Chelicerata</taxon>
        <taxon>Arachnida</taxon>
        <taxon>Acari</taxon>
        <taxon>Parasitiformes</taxon>
        <taxon>Ixodida</taxon>
        <taxon>Ixodoidea</taxon>
        <taxon>Ixodidae</taxon>
        <taxon>Hyalomminae</taxon>
        <taxon>Hyalomma</taxon>
    </lineage>
</organism>
<dbReference type="PANTHER" id="PTHR22749:SF6">
    <property type="entry name" value="RIBOFLAVIN KINASE"/>
    <property type="match status" value="1"/>
</dbReference>
<dbReference type="Pfam" id="PF06574">
    <property type="entry name" value="FAD_syn"/>
    <property type="match status" value="1"/>
</dbReference>
<evidence type="ECO:0000256" key="13">
    <source>
        <dbReference type="ARBA" id="ARBA00022827"/>
    </source>
</evidence>
<evidence type="ECO:0000256" key="12">
    <source>
        <dbReference type="ARBA" id="ARBA00022777"/>
    </source>
</evidence>
<keyword evidence="7" id="KW-0285">Flavoprotein</keyword>
<dbReference type="SUPFAM" id="SSF82114">
    <property type="entry name" value="Riboflavin kinase-like"/>
    <property type="match status" value="1"/>
</dbReference>
<evidence type="ECO:0000256" key="9">
    <source>
        <dbReference type="ARBA" id="ARBA00022679"/>
    </source>
</evidence>
<dbReference type="Gene3D" id="2.40.30.30">
    <property type="entry name" value="Riboflavin kinase-like"/>
    <property type="match status" value="1"/>
</dbReference>
<dbReference type="CDD" id="cd02064">
    <property type="entry name" value="FAD_synthetase_N"/>
    <property type="match status" value="1"/>
</dbReference>
<keyword evidence="14" id="KW-0067">ATP-binding</keyword>
<dbReference type="EMBL" id="CAJVAF010000308">
    <property type="protein sequence ID" value="CAG7594967.1"/>
    <property type="molecule type" value="Genomic_DNA"/>
</dbReference>
<evidence type="ECO:0000256" key="7">
    <source>
        <dbReference type="ARBA" id="ARBA00022630"/>
    </source>
</evidence>
<evidence type="ECO:0000256" key="5">
    <source>
        <dbReference type="ARBA" id="ARBA00012393"/>
    </source>
</evidence>
<keyword evidence="18" id="KW-1185">Reference proteome</keyword>
<comment type="caution">
    <text evidence="17">The sequence shown here is derived from an EMBL/GenBank/DDBJ whole genome shotgun (WGS) entry which is preliminary data.</text>
</comment>
<keyword evidence="9" id="KW-0808">Transferase</keyword>
<dbReference type="Gene3D" id="3.40.50.620">
    <property type="entry name" value="HUPs"/>
    <property type="match status" value="1"/>
</dbReference>
<comment type="pathway">
    <text evidence="2">Cofactor biosynthesis; FMN biosynthesis; FMN from riboflavin (ATP route): step 1/1.</text>
</comment>
<dbReference type="InterPro" id="IPR023465">
    <property type="entry name" value="Riboflavin_kinase_dom_sf"/>
</dbReference>
<dbReference type="SUPFAM" id="SSF52374">
    <property type="entry name" value="Nucleotidylyl transferase"/>
    <property type="match status" value="1"/>
</dbReference>
<evidence type="ECO:0000256" key="14">
    <source>
        <dbReference type="ARBA" id="ARBA00022840"/>
    </source>
</evidence>
<dbReference type="GO" id="GO:0003919">
    <property type="term" value="F:FMN adenylyltransferase activity"/>
    <property type="evidence" value="ECO:0007669"/>
    <property type="project" value="UniProtKB-EC"/>
</dbReference>
<dbReference type="GO" id="GO:0009231">
    <property type="term" value="P:riboflavin biosynthetic process"/>
    <property type="evidence" value="ECO:0007669"/>
    <property type="project" value="InterPro"/>
</dbReference>
<comment type="similarity">
    <text evidence="3">Belongs to the RibF family.</text>
</comment>
<evidence type="ECO:0000313" key="17">
    <source>
        <dbReference type="EMBL" id="CAG7594967.1"/>
    </source>
</evidence>
<sequence>MVWITEKSNGNAEIINLLDASSSSFSTGSSVIGLGNFDGVHLGHQEIIKNCIYFAKLLDARPIIVSFLPHPVSLIRPESYLGLIECYEDKVNKLLNLGIASVVNLRFDLTFAKLPAHEFINLLFKRFNPKKIITGSNFFYGHKKSGNVATLHLEASIYGFSYTPIQQVFFEGMAISSSLVRDALSKGFIEKVKKLLGDTNYSLNGTVTKGSQIASSKLEIPTANFAWPAELFQVKAGVYLSKVCVDNVFYFGLTHIGHRPSLTENNKFWVETYLFDFKGDLYGLTIKVELLSFLRPERKFTSLETLKAQIDADIRLARHLMNFGLERYN</sequence>
<comment type="pathway">
    <text evidence="1">Cofactor biosynthesis; FAD biosynthesis; FAD from FMN: step 1/1.</text>
</comment>
<keyword evidence="13" id="KW-0274">FAD</keyword>
<keyword evidence="10" id="KW-0548">Nucleotidyltransferase</keyword>
<protein>
    <recommendedName>
        <fullName evidence="6">Bifunctional riboflavin kinase/FMN adenylyltransferase</fullName>
        <ecNumber evidence="4">2.7.1.26</ecNumber>
        <ecNumber evidence="5">2.7.7.2</ecNumber>
    </recommendedName>
</protein>
<dbReference type="Pfam" id="PF01687">
    <property type="entry name" value="Flavokinase"/>
    <property type="match status" value="1"/>
</dbReference>
<evidence type="ECO:0000256" key="15">
    <source>
        <dbReference type="ARBA" id="ARBA00023268"/>
    </source>
</evidence>
<keyword evidence="15" id="KW-0511">Multifunctional enzyme</keyword>
<dbReference type="InterPro" id="IPR002606">
    <property type="entry name" value="Riboflavin_kinase_bac"/>
</dbReference>
<keyword evidence="12" id="KW-0418">Kinase</keyword>
<dbReference type="SMART" id="SM00904">
    <property type="entry name" value="Flavokinase"/>
    <property type="match status" value="1"/>
</dbReference>
<evidence type="ECO:0000256" key="8">
    <source>
        <dbReference type="ARBA" id="ARBA00022643"/>
    </source>
</evidence>
<evidence type="ECO:0000256" key="1">
    <source>
        <dbReference type="ARBA" id="ARBA00004726"/>
    </source>
</evidence>
<keyword evidence="8" id="KW-0288">FMN</keyword>
<dbReference type="PIRSF" id="PIRSF004491">
    <property type="entry name" value="FAD_Synth"/>
    <property type="match status" value="1"/>
</dbReference>
<dbReference type="GO" id="GO:0005524">
    <property type="term" value="F:ATP binding"/>
    <property type="evidence" value="ECO:0007669"/>
    <property type="project" value="UniProtKB-KW"/>
</dbReference>
<evidence type="ECO:0000256" key="3">
    <source>
        <dbReference type="ARBA" id="ARBA00010214"/>
    </source>
</evidence>